<feature type="transmembrane region" description="Helical" evidence="1">
    <location>
        <begin position="80"/>
        <end position="99"/>
    </location>
</feature>
<organism evidence="2 3">
    <name type="scientific">Phytophthora citrophthora</name>
    <dbReference type="NCBI Taxonomy" id="4793"/>
    <lineage>
        <taxon>Eukaryota</taxon>
        <taxon>Sar</taxon>
        <taxon>Stramenopiles</taxon>
        <taxon>Oomycota</taxon>
        <taxon>Peronosporomycetes</taxon>
        <taxon>Peronosporales</taxon>
        <taxon>Peronosporaceae</taxon>
        <taxon>Phytophthora</taxon>
    </lineage>
</organism>
<gene>
    <name evidence="2" type="ORF">P3T76_015378</name>
</gene>
<evidence type="ECO:0000313" key="3">
    <source>
        <dbReference type="Proteomes" id="UP001259832"/>
    </source>
</evidence>
<dbReference type="EMBL" id="JASMQC010000052">
    <property type="protein sequence ID" value="KAK1929085.1"/>
    <property type="molecule type" value="Genomic_DNA"/>
</dbReference>
<keyword evidence="1" id="KW-0472">Membrane</keyword>
<reference evidence="2" key="1">
    <citation type="submission" date="2023-08" db="EMBL/GenBank/DDBJ databases">
        <title>Reference Genome Resource for the Citrus Pathogen Phytophthora citrophthora.</title>
        <authorList>
            <person name="Moller H."/>
            <person name="Coetzee B."/>
            <person name="Rose L.J."/>
            <person name="Van Niekerk J.M."/>
        </authorList>
    </citation>
    <scope>NUCLEOTIDE SEQUENCE</scope>
    <source>
        <strain evidence="2">STE-U-9442</strain>
    </source>
</reference>
<sequence length="794" mass="88724">MFSREYPLDISVRTVRVLCATIVVVLAIVWIVVVFTCMDIELTSFNSDEKNEEQRKDLLDYYNTLSGGIANAISKIVELILQGLVAVGMLSFATTFTFYDYKYWYSRYSTALATVALGYLISSGLSALNVQVVPGEVTIQMNSSDLALPVLTNATVAVDGVLDSAWDKSFSETTKGNSVLNTVFRSFILPFDASSDGICTSTDYRYPEASVSFGYPSRSWHAKATLKISDTEKAVQFNLNTDLDNLDNEELPMDENIAIDLLVDMLELGWSWVRDPIEMDNYFFDKLKYGEALDRKFREDTSATSFSIAEVANLTKETRGEDNFLQASTRLLRSALYFNKEETSSLTIDNSTVKYSQTPISDVVVFDSLTLELSFPVNLSFSSIYQCSRNGCWNKIPLEGEGFNQHVRAYGQCLNKDGTEETRIYRENDDYSIDNTSCVGMSNSSIRVFSGGRRLAGDTLIFDAPESLDFGGVKATQARQIYSVTMGRLSWRLQDLSTRYDAQCSAGSCQGVWAMVDSSEAGTSHLLLGESGIPLQQLQYGPISAAGYGNFWTYLVQVVDPRDWMVDAVLPRMFDHLDKKTDSLKRLEGQQCSKENELAIDRALKDHIYIEDSHQAACIGAFHFLFQSAVEHQPLDFSELVVQQGSSSSTPRLQFSGNIYQMTVRASIPFISMLLSVLGCAILLVVGVTSVYYRIRSTDRIRDLTDARTVAEAMINSIKFPPWLLQFTIEHQQESIPLEHVQIKSVELMQDNKLIREGINSEIGTSFQAYQSRSGEGGGDWCDREQCSTVSKVI</sequence>
<name>A0AAD9FZH9_9STRA</name>
<keyword evidence="1" id="KW-0812">Transmembrane</keyword>
<keyword evidence="1" id="KW-1133">Transmembrane helix</keyword>
<feature type="transmembrane region" description="Helical" evidence="1">
    <location>
        <begin position="111"/>
        <end position="133"/>
    </location>
</feature>
<feature type="transmembrane region" description="Helical" evidence="1">
    <location>
        <begin position="15"/>
        <end position="37"/>
    </location>
</feature>
<protein>
    <submittedName>
        <fullName evidence="2">Uncharacterized protein</fullName>
    </submittedName>
</protein>
<keyword evidence="3" id="KW-1185">Reference proteome</keyword>
<comment type="caution">
    <text evidence="2">The sequence shown here is derived from an EMBL/GenBank/DDBJ whole genome shotgun (WGS) entry which is preliminary data.</text>
</comment>
<dbReference type="AlphaFoldDB" id="A0AAD9FZH9"/>
<proteinExistence type="predicted"/>
<feature type="transmembrane region" description="Helical" evidence="1">
    <location>
        <begin position="670"/>
        <end position="693"/>
    </location>
</feature>
<dbReference type="Proteomes" id="UP001259832">
    <property type="component" value="Unassembled WGS sequence"/>
</dbReference>
<evidence type="ECO:0000313" key="2">
    <source>
        <dbReference type="EMBL" id="KAK1929085.1"/>
    </source>
</evidence>
<evidence type="ECO:0000256" key="1">
    <source>
        <dbReference type="SAM" id="Phobius"/>
    </source>
</evidence>
<accession>A0AAD9FZH9</accession>